<dbReference type="STRING" id="402385.SAMN05421848_1562"/>
<proteinExistence type="predicted"/>
<dbReference type="Gene3D" id="3.20.20.100">
    <property type="entry name" value="NADP-dependent oxidoreductase domain"/>
    <property type="match status" value="1"/>
</dbReference>
<dbReference type="InterPro" id="IPR036812">
    <property type="entry name" value="NAD(P)_OxRdtase_dom_sf"/>
</dbReference>
<dbReference type="FunFam" id="3.20.20.100:FF:000004">
    <property type="entry name" value="Oxidoreductase, aldo/keto reductase"/>
    <property type="match status" value="1"/>
</dbReference>
<evidence type="ECO:0000256" key="1">
    <source>
        <dbReference type="ARBA" id="ARBA00023002"/>
    </source>
</evidence>
<dbReference type="PANTHER" id="PTHR43364">
    <property type="entry name" value="NADH-SPECIFIC METHYLGLYOXAL REDUCTASE-RELATED"/>
    <property type="match status" value="1"/>
</dbReference>
<evidence type="ECO:0000259" key="2">
    <source>
        <dbReference type="Pfam" id="PF00248"/>
    </source>
</evidence>
<dbReference type="AlphaFoldDB" id="A0A1I1JMP0"/>
<protein>
    <submittedName>
        <fullName evidence="3">Predicted oxidoreductase</fullName>
    </submittedName>
</protein>
<dbReference type="InterPro" id="IPR023210">
    <property type="entry name" value="NADP_OxRdtase_dom"/>
</dbReference>
<feature type="domain" description="NADP-dependent oxidoreductase" evidence="2">
    <location>
        <begin position="16"/>
        <end position="317"/>
    </location>
</feature>
<dbReference type="SUPFAM" id="SSF51430">
    <property type="entry name" value="NAD(P)-linked oxidoreductase"/>
    <property type="match status" value="1"/>
</dbReference>
<dbReference type="CDD" id="cd19091">
    <property type="entry name" value="AKR_PsAKR"/>
    <property type="match status" value="1"/>
</dbReference>
<sequence>MEYRNLGQSGLRVSTMTLGTMTFGGEGRMASLGNTDVEGARRQIDMCIDRGVNFFDTANMYSAGASERILGEAIKGRRDDLLLTTKVRFAMGNGPNDSGLSRHHILRQLHDSLERLQTDYIDLYQLHEWDGLTPLEETLATMDQLVRDGKIRYYGVSNFTGWQISKALLLCERYGFTRPISQQIHYTSQARDAEYELMPMAVDQGLGTMIWSPLAGGLLSGKYRRGQKNPDGTRFSQGWTEPPIRDEEQLYTLIDTLVEVGKAHGVSAARVALSWILGRRGVTTAVIGARRNEQLEDNLAGAELQLADDEIRAIEKAGRPPLIYPYWHQQRTASARFNDVDRLLQQPWLDEQHGA</sequence>
<accession>A0A1I1JMP0</accession>
<organism evidence="3 4">
    <name type="scientific">Kushneria avicenniae</name>
    <dbReference type="NCBI Taxonomy" id="402385"/>
    <lineage>
        <taxon>Bacteria</taxon>
        <taxon>Pseudomonadati</taxon>
        <taxon>Pseudomonadota</taxon>
        <taxon>Gammaproteobacteria</taxon>
        <taxon>Oceanospirillales</taxon>
        <taxon>Halomonadaceae</taxon>
        <taxon>Kushneria</taxon>
    </lineage>
</organism>
<dbReference type="Proteomes" id="UP000199046">
    <property type="component" value="Unassembled WGS sequence"/>
</dbReference>
<reference evidence="4" key="1">
    <citation type="submission" date="2016-10" db="EMBL/GenBank/DDBJ databases">
        <authorList>
            <person name="Varghese N."/>
            <person name="Submissions S."/>
        </authorList>
    </citation>
    <scope>NUCLEOTIDE SEQUENCE [LARGE SCALE GENOMIC DNA]</scope>
    <source>
        <strain evidence="4">DSM 23439</strain>
    </source>
</reference>
<keyword evidence="1" id="KW-0560">Oxidoreductase</keyword>
<dbReference type="InterPro" id="IPR020471">
    <property type="entry name" value="AKR"/>
</dbReference>
<dbReference type="Pfam" id="PF00248">
    <property type="entry name" value="Aldo_ket_red"/>
    <property type="match status" value="1"/>
</dbReference>
<dbReference type="OrthoDB" id="9772407at2"/>
<dbReference type="InterPro" id="IPR050523">
    <property type="entry name" value="AKR_Detox_Biosynth"/>
</dbReference>
<evidence type="ECO:0000313" key="3">
    <source>
        <dbReference type="EMBL" id="SFC47838.1"/>
    </source>
</evidence>
<keyword evidence="4" id="KW-1185">Reference proteome</keyword>
<dbReference type="GO" id="GO:0016491">
    <property type="term" value="F:oxidoreductase activity"/>
    <property type="evidence" value="ECO:0007669"/>
    <property type="project" value="UniProtKB-KW"/>
</dbReference>
<gene>
    <name evidence="3" type="ORF">SAMN05421848_1562</name>
</gene>
<dbReference type="PANTHER" id="PTHR43364:SF18">
    <property type="entry name" value="OXIDOREDUCTASE"/>
    <property type="match status" value="1"/>
</dbReference>
<name>A0A1I1JMP0_9GAMM</name>
<dbReference type="RefSeq" id="WP_090132602.1">
    <property type="nucleotide sequence ID" value="NZ_FOLY01000003.1"/>
</dbReference>
<evidence type="ECO:0000313" key="4">
    <source>
        <dbReference type="Proteomes" id="UP000199046"/>
    </source>
</evidence>
<dbReference type="GO" id="GO:0005829">
    <property type="term" value="C:cytosol"/>
    <property type="evidence" value="ECO:0007669"/>
    <property type="project" value="UniProtKB-ARBA"/>
</dbReference>
<dbReference type="EMBL" id="FOLY01000003">
    <property type="protein sequence ID" value="SFC47838.1"/>
    <property type="molecule type" value="Genomic_DNA"/>
</dbReference>
<dbReference type="PRINTS" id="PR00069">
    <property type="entry name" value="ALDKETRDTASE"/>
</dbReference>